<keyword evidence="1" id="KW-0175">Coiled coil</keyword>
<feature type="coiled-coil region" evidence="1">
    <location>
        <begin position="219"/>
        <end position="260"/>
    </location>
</feature>
<dbReference type="Pfam" id="PF13598">
    <property type="entry name" value="DUF4139"/>
    <property type="match status" value="1"/>
</dbReference>
<evidence type="ECO:0000259" key="3">
    <source>
        <dbReference type="Pfam" id="PF13600"/>
    </source>
</evidence>
<dbReference type="AlphaFoldDB" id="A0A4U5NX35"/>
<dbReference type="PANTHER" id="PTHR31005">
    <property type="entry name" value="DUF4139 DOMAIN-CONTAINING PROTEIN"/>
    <property type="match status" value="1"/>
</dbReference>
<evidence type="ECO:0000313" key="4">
    <source>
        <dbReference type="EMBL" id="TKR88159.1"/>
    </source>
</evidence>
<reference evidence="4 5" key="2">
    <citation type="journal article" date="2019" name="G3 (Bethesda)">
        <title>Hybrid Assembly of the Genome of the Entomopathogenic Nematode Steinernema carpocapsae Identifies the X-Chromosome.</title>
        <authorList>
            <person name="Serra L."/>
            <person name="Macchietto M."/>
            <person name="Macias-Munoz A."/>
            <person name="McGill C.J."/>
            <person name="Rodriguez I.M."/>
            <person name="Rodriguez B."/>
            <person name="Murad R."/>
            <person name="Mortazavi A."/>
        </authorList>
    </citation>
    <scope>NUCLEOTIDE SEQUENCE [LARGE SCALE GENOMIC DNA]</scope>
    <source>
        <strain evidence="4 5">ALL</strain>
    </source>
</reference>
<gene>
    <name evidence="4" type="ORF">L596_012445</name>
</gene>
<dbReference type="Proteomes" id="UP000298663">
    <property type="component" value="Unassembled WGS sequence"/>
</dbReference>
<dbReference type="PANTHER" id="PTHR31005:SF8">
    <property type="entry name" value="DUF4139 DOMAIN-CONTAINING PROTEIN"/>
    <property type="match status" value="1"/>
</dbReference>
<evidence type="ECO:0000313" key="5">
    <source>
        <dbReference type="Proteomes" id="UP000298663"/>
    </source>
</evidence>
<name>A0A4U5NX35_STECR</name>
<feature type="domain" description="DUF4139" evidence="2">
    <location>
        <begin position="276"/>
        <end position="615"/>
    </location>
</feature>
<dbReference type="InterPro" id="IPR037291">
    <property type="entry name" value="DUF4139"/>
</dbReference>
<evidence type="ECO:0008006" key="6">
    <source>
        <dbReference type="Google" id="ProtNLM"/>
    </source>
</evidence>
<comment type="caution">
    <text evidence="4">The sequence shown here is derived from an EMBL/GenBank/DDBJ whole genome shotgun (WGS) entry which is preliminary data.</text>
</comment>
<dbReference type="InterPro" id="IPR025554">
    <property type="entry name" value="DUF4140"/>
</dbReference>
<organism evidence="4 5">
    <name type="scientific">Steinernema carpocapsae</name>
    <name type="common">Entomopathogenic nematode</name>
    <dbReference type="NCBI Taxonomy" id="34508"/>
    <lineage>
        <taxon>Eukaryota</taxon>
        <taxon>Metazoa</taxon>
        <taxon>Ecdysozoa</taxon>
        <taxon>Nematoda</taxon>
        <taxon>Chromadorea</taxon>
        <taxon>Rhabditida</taxon>
        <taxon>Tylenchina</taxon>
        <taxon>Panagrolaimomorpha</taxon>
        <taxon>Strongyloidoidea</taxon>
        <taxon>Steinernematidae</taxon>
        <taxon>Steinernema</taxon>
    </lineage>
</organism>
<evidence type="ECO:0000256" key="1">
    <source>
        <dbReference type="SAM" id="Coils"/>
    </source>
</evidence>
<dbReference type="NCBIfam" id="TIGR02231">
    <property type="entry name" value="mucoidy inhibitor MuiA family protein"/>
    <property type="match status" value="1"/>
</dbReference>
<proteinExistence type="predicted"/>
<accession>A0A4U5NX35</accession>
<reference evidence="4 5" key="1">
    <citation type="journal article" date="2015" name="Genome Biol.">
        <title>Comparative genomics of Steinernema reveals deeply conserved gene regulatory networks.</title>
        <authorList>
            <person name="Dillman A.R."/>
            <person name="Macchietto M."/>
            <person name="Porter C.F."/>
            <person name="Rogers A."/>
            <person name="Williams B."/>
            <person name="Antoshechkin I."/>
            <person name="Lee M.M."/>
            <person name="Goodwin Z."/>
            <person name="Lu X."/>
            <person name="Lewis E.E."/>
            <person name="Goodrich-Blair H."/>
            <person name="Stock S.P."/>
            <person name="Adams B.J."/>
            <person name="Sternberg P.W."/>
            <person name="Mortazavi A."/>
        </authorList>
    </citation>
    <scope>NUCLEOTIDE SEQUENCE [LARGE SCALE GENOMIC DNA]</scope>
    <source>
        <strain evidence="4 5">ALL</strain>
    </source>
</reference>
<sequence length="619" mass="69308">MARKTSLMKAPTKTALEPSAHIPFFDNSGDTEGFGYGSFCAFETAVSRHLLTSHVRQRSADIFSFPSFEFDSCGCSGAPAASGDRLQRPRSGEARIEDRLGAGLHELVIENAAQSIDQDSIRIEGTGHAQIQEVKFKDEHVVQEDIDSAEVKKLVEELKDVEKQRFELNDKKDSFKRQVDTLNVMANKIGCSEGGQTFVFTEDFESNLSNFFAFYDKRVTELHEQMRDVEDPLERLNKEHDKLNNKINELRNNRRFSRNILVSLEVLEESDMEFVLTYQVYGAYWRPTYDVRVVSAASTADKTALKMDYFAQVRQNTGEEWTDTSIVLSTAQPCLGGNVPELGTLNASFFKPPPPPEHYEAYRSMAPRPMMANAKSFMVSADMMESAPMVGAVSMRASQQVLSTEFEIPNKKSIPSDNTDHKMLITQIDFAPSLLHECVPKKSTNVFLTASVINSSEFPLLEGEAAVYLNHSFVAKTQVKSVAPGEKFTCSLGVDNAVKVTYKPAHKFNTESGMFNKQASVANTQLISIQNNKQTEGITIIVREHIPKATDEKIKVKVLSPTIEAQKPEQVARKMSVSTPVTGCTLNEDHNLEWTLQIKENEKKDLTVKWQIDYPAPRG</sequence>
<dbReference type="STRING" id="34508.A0A4U5NX35"/>
<dbReference type="Pfam" id="PF13600">
    <property type="entry name" value="DUF4140"/>
    <property type="match status" value="1"/>
</dbReference>
<protein>
    <recommendedName>
        <fullName evidence="6">DUF4139 domain-containing protein</fullName>
    </recommendedName>
</protein>
<keyword evidence="5" id="KW-1185">Reference proteome</keyword>
<dbReference type="OrthoDB" id="10068793at2759"/>
<feature type="domain" description="DUF4140" evidence="3">
    <location>
        <begin position="96"/>
        <end position="182"/>
    </location>
</feature>
<dbReference type="EMBL" id="AZBU02000003">
    <property type="protein sequence ID" value="TKR88159.1"/>
    <property type="molecule type" value="Genomic_DNA"/>
</dbReference>
<feature type="coiled-coil region" evidence="1">
    <location>
        <begin position="151"/>
        <end position="178"/>
    </location>
</feature>
<dbReference type="InterPro" id="IPR011935">
    <property type="entry name" value="CHP02231"/>
</dbReference>
<evidence type="ECO:0000259" key="2">
    <source>
        <dbReference type="Pfam" id="PF13598"/>
    </source>
</evidence>